<dbReference type="Pfam" id="PF01497">
    <property type="entry name" value="Peripla_BP_2"/>
    <property type="match status" value="1"/>
</dbReference>
<name>A0A7C9L7R3_9RHOB</name>
<proteinExistence type="predicted"/>
<evidence type="ECO:0000313" key="3">
    <source>
        <dbReference type="Proteomes" id="UP000483078"/>
    </source>
</evidence>
<dbReference type="Proteomes" id="UP000483078">
    <property type="component" value="Unassembled WGS sequence"/>
</dbReference>
<dbReference type="GO" id="GO:0071281">
    <property type="term" value="P:cellular response to iron ion"/>
    <property type="evidence" value="ECO:0007669"/>
    <property type="project" value="TreeGrafter"/>
</dbReference>
<reference evidence="2 3" key="1">
    <citation type="submission" date="2019-06" db="EMBL/GenBank/DDBJ databases">
        <title>Enrichment of Autotrophic Halophilic Microorganisms from Red Sea Brine Pool Using Microbial Electrosynthesis System.</title>
        <authorList>
            <person name="Alqahtani M.F."/>
            <person name="Bajracharya S."/>
            <person name="Katuri K.P."/>
            <person name="Ali M."/>
            <person name="Saikaly P.E."/>
        </authorList>
    </citation>
    <scope>NUCLEOTIDE SEQUENCE [LARGE SCALE GENOMIC DNA]</scope>
    <source>
        <strain evidence="2">MES6</strain>
    </source>
</reference>
<gene>
    <name evidence="2" type="ORF">FH759_07375</name>
</gene>
<sequence>MVAAVALGCAATITSAAEDDPRRVVSMNLCTDQLAMLLAAKGQLVSVSDLAVDPRASAMVEQARGYTINHARAEEVHALRPDLVLAGQYSSRASVGMLRRLGIRVETFAPARSMDDIGAALERMGVLLGREEAGKRAAARFEERLSALRAEVERRPEAALYYANGYTLGDKTLAGQILLTAGFSNTAAKAGITGGRVMPLEQLVMHAPEALISGTSYSGETRSEAILDHPAVEILRRSRPSAEVRDRDWICGTPQVLRAVEGLGDLRRKALEGEG</sequence>
<dbReference type="SUPFAM" id="SSF53807">
    <property type="entry name" value="Helical backbone' metal receptor"/>
    <property type="match status" value="1"/>
</dbReference>
<feature type="domain" description="Fe/B12 periplasmic-binding" evidence="1">
    <location>
        <begin position="23"/>
        <end position="274"/>
    </location>
</feature>
<comment type="caution">
    <text evidence="2">The sequence shown here is derived from an EMBL/GenBank/DDBJ whole genome shotgun (WGS) entry which is preliminary data.</text>
</comment>
<dbReference type="InterPro" id="IPR050902">
    <property type="entry name" value="ABC_Transporter_SBP"/>
</dbReference>
<dbReference type="InterPro" id="IPR002491">
    <property type="entry name" value="ABC_transptr_periplasmic_BD"/>
</dbReference>
<dbReference type="EMBL" id="VENJ01000009">
    <property type="protein sequence ID" value="MTJ04495.1"/>
    <property type="molecule type" value="Genomic_DNA"/>
</dbReference>
<dbReference type="PROSITE" id="PS50983">
    <property type="entry name" value="FE_B12_PBP"/>
    <property type="match status" value="1"/>
</dbReference>
<dbReference type="Gene3D" id="3.40.50.1980">
    <property type="entry name" value="Nitrogenase molybdenum iron protein domain"/>
    <property type="match status" value="2"/>
</dbReference>
<dbReference type="RefSeq" id="WP_273249162.1">
    <property type="nucleotide sequence ID" value="NZ_VENJ01000009.1"/>
</dbReference>
<evidence type="ECO:0000259" key="1">
    <source>
        <dbReference type="PROSITE" id="PS50983"/>
    </source>
</evidence>
<evidence type="ECO:0000313" key="2">
    <source>
        <dbReference type="EMBL" id="MTJ04495.1"/>
    </source>
</evidence>
<organism evidence="2 3">
    <name type="scientific">Sediminimonas qiaohouensis</name>
    <dbReference type="NCBI Taxonomy" id="552061"/>
    <lineage>
        <taxon>Bacteria</taxon>
        <taxon>Pseudomonadati</taxon>
        <taxon>Pseudomonadota</taxon>
        <taxon>Alphaproteobacteria</taxon>
        <taxon>Rhodobacterales</taxon>
        <taxon>Roseobacteraceae</taxon>
        <taxon>Sediminimonas</taxon>
    </lineage>
</organism>
<dbReference type="AlphaFoldDB" id="A0A7C9L7R3"/>
<protein>
    <submittedName>
        <fullName evidence="2">ABC transporter substrate-binding protein</fullName>
    </submittedName>
</protein>
<dbReference type="PANTHER" id="PTHR30535">
    <property type="entry name" value="VITAMIN B12-BINDING PROTEIN"/>
    <property type="match status" value="1"/>
</dbReference>
<accession>A0A7C9L7R3</accession>
<dbReference type="PANTHER" id="PTHR30535:SF34">
    <property type="entry name" value="MOLYBDATE-BINDING PROTEIN MOLA"/>
    <property type="match status" value="1"/>
</dbReference>